<reference evidence="1 2" key="1">
    <citation type="submission" date="2020-11" db="EMBL/GenBank/DDBJ databases">
        <authorList>
            <person name="Kim M.K."/>
        </authorList>
    </citation>
    <scope>NUCLEOTIDE SEQUENCE [LARGE SCALE GENOMIC DNA]</scope>
    <source>
        <strain evidence="1 2">BT662</strain>
    </source>
</reference>
<evidence type="ECO:0000313" key="1">
    <source>
        <dbReference type="EMBL" id="MBF9219802.1"/>
    </source>
</evidence>
<dbReference type="RefSeq" id="WP_196291268.1">
    <property type="nucleotide sequence ID" value="NZ_JADQDM010000001.1"/>
</dbReference>
<sequence>MSSFRCLLALADQEFPVVLCTYEFEQATTERGRATAKVRSGLITLHLDVPDGDQLLAWATDPHKKLSGSLLFFETNRPIVREKLAFEDAFCVSYDEVFQSGAEPQGAYRCILRISAAKLALNAAEKDSAWAQTR</sequence>
<dbReference type="EMBL" id="JADQDM010000001">
    <property type="protein sequence ID" value="MBF9219802.1"/>
    <property type="molecule type" value="Genomic_DNA"/>
</dbReference>
<proteinExistence type="predicted"/>
<evidence type="ECO:0000313" key="2">
    <source>
        <dbReference type="Proteomes" id="UP000618931"/>
    </source>
</evidence>
<dbReference type="Pfam" id="PF17642">
    <property type="entry name" value="TssD"/>
    <property type="match status" value="1"/>
</dbReference>
<keyword evidence="2" id="KW-1185">Reference proteome</keyword>
<name>A0ABS0HYR8_9BACT</name>
<comment type="caution">
    <text evidence="1">The sequence shown here is derived from an EMBL/GenBank/DDBJ whole genome shotgun (WGS) entry which is preliminary data.</text>
</comment>
<gene>
    <name evidence="1" type="ORF">I2H31_01690</name>
</gene>
<protein>
    <submittedName>
        <fullName evidence="1">Uncharacterized protein</fullName>
    </submittedName>
</protein>
<dbReference type="InterPro" id="IPR041408">
    <property type="entry name" value="Hcp_Tssd"/>
</dbReference>
<organism evidence="1 2">
    <name type="scientific">Hymenobacter ruricola</name>
    <dbReference type="NCBI Taxonomy" id="2791023"/>
    <lineage>
        <taxon>Bacteria</taxon>
        <taxon>Pseudomonadati</taxon>
        <taxon>Bacteroidota</taxon>
        <taxon>Cytophagia</taxon>
        <taxon>Cytophagales</taxon>
        <taxon>Hymenobacteraceae</taxon>
        <taxon>Hymenobacter</taxon>
    </lineage>
</organism>
<accession>A0ABS0HYR8</accession>
<dbReference type="Proteomes" id="UP000618931">
    <property type="component" value="Unassembled WGS sequence"/>
</dbReference>